<dbReference type="OrthoDB" id="9806163at2"/>
<name>A0A433X4A9_9HYPH</name>
<evidence type="ECO:0000256" key="1">
    <source>
        <dbReference type="ARBA" id="ARBA00022801"/>
    </source>
</evidence>
<dbReference type="InterPro" id="IPR008979">
    <property type="entry name" value="Galactose-bd-like_sf"/>
</dbReference>
<dbReference type="SUPFAM" id="SSF53474">
    <property type="entry name" value="alpha/beta-Hydrolases"/>
    <property type="match status" value="1"/>
</dbReference>
<evidence type="ECO:0000313" key="4">
    <source>
        <dbReference type="Proteomes" id="UP000281547"/>
    </source>
</evidence>
<keyword evidence="4" id="KW-1185">Reference proteome</keyword>
<dbReference type="InterPro" id="IPR005674">
    <property type="entry name" value="CocE/Ser_esterase"/>
</dbReference>
<dbReference type="Pfam" id="PF02129">
    <property type="entry name" value="Peptidase_S15"/>
    <property type="match status" value="1"/>
</dbReference>
<dbReference type="Gene3D" id="3.40.50.1820">
    <property type="entry name" value="alpha/beta hydrolase"/>
    <property type="match status" value="1"/>
</dbReference>
<dbReference type="EMBL" id="RZNJ01000006">
    <property type="protein sequence ID" value="RUT28881.1"/>
    <property type="molecule type" value="Genomic_DNA"/>
</dbReference>
<evidence type="ECO:0000259" key="2">
    <source>
        <dbReference type="SMART" id="SM00939"/>
    </source>
</evidence>
<dbReference type="InterPro" id="IPR013736">
    <property type="entry name" value="Xaa-Pro_dipept_C"/>
</dbReference>
<dbReference type="GO" id="GO:0008239">
    <property type="term" value="F:dipeptidyl-peptidase activity"/>
    <property type="evidence" value="ECO:0007669"/>
    <property type="project" value="InterPro"/>
</dbReference>
<sequence>MTIALPTPSDQSPVRYTRAPSHEGMIVERDVRVPMRDGKHLCIDVYRPETDEKLPVLLAFAIYNKDMQGPETAEAIQPQPSWSTLWCGPLEAGDTHFLVSRGYVHVIGSPRGIGKSEGGGSREFDSYDLIEWIARQPWCDGQVGMVGISGFGAEQVNVARQNPPSLKAIFPFDPRSAYGRLGGFREEYPGGMVHLFRYLIGHFSAFHQVKGQPGELEGQRKAWWEAAMADPDLRMYPHLYNVLVQRGQHLPAYFDILINPYDTEEIVAESEREFGQIRIPFYTGSGWYAYTYKTHLQGAQTYFEKVDAPKKLLFTGPGHLERPFHTLHEEILRWYDHWLKGMDTGIMDEPPVRYWVMGENAWRTGEAWPLPETQWTKFHLNSWERLSTREFTEKSADDFIRPDAFVQMPPTQTNQIAKLRYLSDPMPEDTLMAGPAVLNIFAEIDAEDTNWIVILKDVGPDVSVQTVREGERSLPSDLKEREITRGWLKASHKAVDTERSRPWKPWHPMTREAQEKIVPGEINAYAIEILAAANMFRKGHRICIEITSADLPTGVAGSTNAEYIPYHVCSSRTVLHKIYHDPAHPSHLLLPLVPTGA</sequence>
<dbReference type="SMART" id="SM00939">
    <property type="entry name" value="PepX_C"/>
    <property type="match status" value="1"/>
</dbReference>
<dbReference type="NCBIfam" id="TIGR00976">
    <property type="entry name" value="CocE_NonD"/>
    <property type="match status" value="1"/>
</dbReference>
<dbReference type="InterPro" id="IPR029058">
    <property type="entry name" value="AB_hydrolase_fold"/>
</dbReference>
<evidence type="ECO:0000313" key="3">
    <source>
        <dbReference type="EMBL" id="RUT28881.1"/>
    </source>
</evidence>
<reference evidence="3 4" key="1">
    <citation type="journal article" date="2016" name="Int. J. Syst. Evol. Microbiol.">
        <title>Arsenicitalea aurantiaca gen. nov., sp. nov., a new member of the family Hyphomicrobiaceae, isolated from high-arsenic sediment.</title>
        <authorList>
            <person name="Mu Y."/>
            <person name="Zhou L."/>
            <person name="Zeng X.C."/>
            <person name="Liu L."/>
            <person name="Pan Y."/>
            <person name="Chen X."/>
            <person name="Wang J."/>
            <person name="Li S."/>
            <person name="Li W.J."/>
            <person name="Wang Y."/>
        </authorList>
    </citation>
    <scope>NUCLEOTIDE SEQUENCE [LARGE SCALE GENOMIC DNA]</scope>
    <source>
        <strain evidence="3 4">42-50</strain>
    </source>
</reference>
<proteinExistence type="predicted"/>
<gene>
    <name evidence="3" type="ORF">EMQ25_15965</name>
</gene>
<dbReference type="AlphaFoldDB" id="A0A433X4A9"/>
<organism evidence="3 4">
    <name type="scientific">Arsenicitalea aurantiaca</name>
    <dbReference type="NCBI Taxonomy" id="1783274"/>
    <lineage>
        <taxon>Bacteria</taxon>
        <taxon>Pseudomonadati</taxon>
        <taxon>Pseudomonadota</taxon>
        <taxon>Alphaproteobacteria</taxon>
        <taxon>Hyphomicrobiales</taxon>
        <taxon>Devosiaceae</taxon>
        <taxon>Arsenicitalea</taxon>
    </lineage>
</organism>
<dbReference type="Proteomes" id="UP000281547">
    <property type="component" value="Unassembled WGS sequence"/>
</dbReference>
<feature type="domain" description="Xaa-Pro dipeptidyl-peptidase C-terminal" evidence="2">
    <location>
        <begin position="332"/>
        <end position="589"/>
    </location>
</feature>
<dbReference type="RefSeq" id="WP_127189605.1">
    <property type="nucleotide sequence ID" value="NZ_RZNJ01000006.1"/>
</dbReference>
<dbReference type="SUPFAM" id="SSF49785">
    <property type="entry name" value="Galactose-binding domain-like"/>
    <property type="match status" value="1"/>
</dbReference>
<keyword evidence="1 3" id="KW-0378">Hydrolase</keyword>
<accession>A0A433X4A9</accession>
<comment type="caution">
    <text evidence="3">The sequence shown here is derived from an EMBL/GenBank/DDBJ whole genome shotgun (WGS) entry which is preliminary data.</text>
</comment>
<dbReference type="InterPro" id="IPR000383">
    <property type="entry name" value="Xaa-Pro-like_dom"/>
</dbReference>
<dbReference type="Gene3D" id="2.60.120.260">
    <property type="entry name" value="Galactose-binding domain-like"/>
    <property type="match status" value="1"/>
</dbReference>
<protein>
    <submittedName>
        <fullName evidence="3">CocE/NonD family hydrolase</fullName>
    </submittedName>
</protein>
<dbReference type="Pfam" id="PF08530">
    <property type="entry name" value="PepX_C"/>
    <property type="match status" value="1"/>
</dbReference>